<dbReference type="RefSeq" id="XP_014533013.2">
    <property type="nucleotide sequence ID" value="XM_014677527.2"/>
</dbReference>
<protein>
    <submittedName>
        <fullName evidence="1">Uncharacterized protein</fullName>
    </submittedName>
</protein>
<reference evidence="2" key="1">
    <citation type="journal article" date="2012" name="BMC Genomics">
        <title>Genome sequence of the necrotrophic fungus Penicillium digitatum, the main postharvest pathogen of citrus.</title>
        <authorList>
            <person name="Marcet-Houben M."/>
            <person name="Ballester A.-R."/>
            <person name="de la Fuente B."/>
            <person name="Harries E."/>
            <person name="Marcos J.F."/>
            <person name="Gonzalez-Candelas L."/>
            <person name="Gabaldon T."/>
        </authorList>
    </citation>
    <scope>NUCLEOTIDE SEQUENCE [LARGE SCALE GENOMIC DNA]</scope>
    <source>
        <strain evidence="2">Pd1 / CECT 20795</strain>
    </source>
</reference>
<dbReference type="AlphaFoldDB" id="K9G860"/>
<gene>
    <name evidence="1" type="ORF">PDIP_57870</name>
</gene>
<sequence length="265" mass="30665">MSKDIGEYIGSSDLDNFHRTRRYRGELSAILELDIPLDNIFHPRPQLVTWRNELSDKFNRCWAILGYVSWIPYLKSWETALGFFASSKSKAIIYDSGIPTKPKPRPNHLTLSQQCPISSLERRIKAPIPLQVKVAWDRNDNTHRNMNLCRVLTAVARDGKVLPQRDQMMTQDPRACRTGASFRDLIRHMMCCGGYGLNLCDMKLSYCAETENCYYEIDAFRTQWKVLQGIFSDAANSNFVIWVLLDVHDYRNGEIYETTELPPVY</sequence>
<accession>K9G860</accession>
<dbReference type="EMBL" id="AKCU01000396">
    <property type="protein sequence ID" value="EKV10998.1"/>
    <property type="molecule type" value="Genomic_DNA"/>
</dbReference>
<dbReference type="OrthoDB" id="4261517at2759"/>
<organism evidence="1 2">
    <name type="scientific">Penicillium digitatum (strain Pd1 / CECT 20795)</name>
    <name type="common">Green mold</name>
    <dbReference type="NCBI Taxonomy" id="1170230"/>
    <lineage>
        <taxon>Eukaryota</taxon>
        <taxon>Fungi</taxon>
        <taxon>Dikarya</taxon>
        <taxon>Ascomycota</taxon>
        <taxon>Pezizomycotina</taxon>
        <taxon>Eurotiomycetes</taxon>
        <taxon>Eurotiomycetidae</taxon>
        <taxon>Eurotiales</taxon>
        <taxon>Aspergillaceae</taxon>
        <taxon>Penicillium</taxon>
    </lineage>
</organism>
<dbReference type="Proteomes" id="UP000009886">
    <property type="component" value="Unassembled WGS sequence"/>
</dbReference>
<dbReference type="GeneID" id="26234103"/>
<dbReference type="HOGENOM" id="CLU_1050118_0_0_1"/>
<evidence type="ECO:0000313" key="2">
    <source>
        <dbReference type="Proteomes" id="UP000009886"/>
    </source>
</evidence>
<dbReference type="VEuPathDB" id="FungiDB:PDIP_57870"/>
<dbReference type="KEGG" id="pdp:PDIP_57870"/>
<evidence type="ECO:0000313" key="1">
    <source>
        <dbReference type="EMBL" id="EKV10998.1"/>
    </source>
</evidence>
<comment type="caution">
    <text evidence="1">The sequence shown here is derived from an EMBL/GenBank/DDBJ whole genome shotgun (WGS) entry which is preliminary data.</text>
</comment>
<proteinExistence type="predicted"/>
<name>K9G860_PEND1</name>